<evidence type="ECO:0000256" key="5">
    <source>
        <dbReference type="PROSITE-ProRule" id="PRU00042"/>
    </source>
</evidence>
<evidence type="ECO:0000313" key="9">
    <source>
        <dbReference type="Proteomes" id="UP000252139"/>
    </source>
</evidence>
<dbReference type="PANTHER" id="PTHR24403">
    <property type="entry name" value="ZINC FINGER PROTEIN"/>
    <property type="match status" value="1"/>
</dbReference>
<accession>A0A367JIF4</accession>
<name>A0A367JIF4_RHIAZ</name>
<feature type="domain" description="C2H2-type" evidence="7">
    <location>
        <begin position="351"/>
        <end position="381"/>
    </location>
</feature>
<dbReference type="Gene3D" id="3.30.160.60">
    <property type="entry name" value="Classic Zinc Finger"/>
    <property type="match status" value="1"/>
</dbReference>
<evidence type="ECO:0000256" key="6">
    <source>
        <dbReference type="SAM" id="MobiDB-lite"/>
    </source>
</evidence>
<feature type="compositionally biased region" description="Low complexity" evidence="6">
    <location>
        <begin position="200"/>
        <end position="210"/>
    </location>
</feature>
<dbReference type="AlphaFoldDB" id="A0A367JIF4"/>
<proteinExistence type="predicted"/>
<dbReference type="GO" id="GO:0045944">
    <property type="term" value="P:positive regulation of transcription by RNA polymerase II"/>
    <property type="evidence" value="ECO:0007669"/>
    <property type="project" value="TreeGrafter"/>
</dbReference>
<dbReference type="InterPro" id="IPR013087">
    <property type="entry name" value="Znf_C2H2_type"/>
</dbReference>
<reference evidence="8 9" key="1">
    <citation type="journal article" date="2018" name="G3 (Bethesda)">
        <title>Phylogenetic and Phylogenomic Definition of Rhizopus Species.</title>
        <authorList>
            <person name="Gryganskyi A.P."/>
            <person name="Golan J."/>
            <person name="Dolatabadi S."/>
            <person name="Mondo S."/>
            <person name="Robb S."/>
            <person name="Idnurm A."/>
            <person name="Muszewska A."/>
            <person name="Steczkiewicz K."/>
            <person name="Masonjones S."/>
            <person name="Liao H.L."/>
            <person name="Gajdeczka M.T."/>
            <person name="Anike F."/>
            <person name="Vuek A."/>
            <person name="Anishchenko I.M."/>
            <person name="Voigt K."/>
            <person name="de Hoog G.S."/>
            <person name="Smith M.E."/>
            <person name="Heitman J."/>
            <person name="Vilgalys R."/>
            <person name="Stajich J.E."/>
        </authorList>
    </citation>
    <scope>NUCLEOTIDE SEQUENCE [LARGE SCALE GENOMIC DNA]</scope>
    <source>
        <strain evidence="8 9">CBS 357.93</strain>
    </source>
</reference>
<gene>
    <name evidence="8" type="ORF">CU097_010818</name>
</gene>
<feature type="region of interest" description="Disordered" evidence="6">
    <location>
        <begin position="200"/>
        <end position="227"/>
    </location>
</feature>
<dbReference type="PROSITE" id="PS50157">
    <property type="entry name" value="ZINC_FINGER_C2H2_2"/>
    <property type="match status" value="2"/>
</dbReference>
<comment type="caution">
    <text evidence="8">The sequence shown here is derived from an EMBL/GenBank/DDBJ whole genome shotgun (WGS) entry which is preliminary data.</text>
</comment>
<dbReference type="SUPFAM" id="SSF57667">
    <property type="entry name" value="beta-beta-alpha zinc fingers"/>
    <property type="match status" value="1"/>
</dbReference>
<dbReference type="GO" id="GO:0005634">
    <property type="term" value="C:nucleus"/>
    <property type="evidence" value="ECO:0007669"/>
    <property type="project" value="TreeGrafter"/>
</dbReference>
<protein>
    <recommendedName>
        <fullName evidence="7">C2H2-type domain-containing protein</fullName>
    </recommendedName>
</protein>
<feature type="region of interest" description="Disordered" evidence="6">
    <location>
        <begin position="287"/>
        <end position="313"/>
    </location>
</feature>
<dbReference type="STRING" id="86630.A0A367JIF4"/>
<evidence type="ECO:0000256" key="2">
    <source>
        <dbReference type="ARBA" id="ARBA00022737"/>
    </source>
</evidence>
<evidence type="ECO:0000256" key="3">
    <source>
        <dbReference type="ARBA" id="ARBA00022771"/>
    </source>
</evidence>
<dbReference type="SMART" id="SM00355">
    <property type="entry name" value="ZnF_C2H2"/>
    <property type="match status" value="2"/>
</dbReference>
<evidence type="ECO:0000256" key="4">
    <source>
        <dbReference type="ARBA" id="ARBA00022833"/>
    </source>
</evidence>
<keyword evidence="3 5" id="KW-0863">Zinc-finger</keyword>
<dbReference type="Proteomes" id="UP000252139">
    <property type="component" value="Unassembled WGS sequence"/>
</dbReference>
<keyword evidence="9" id="KW-1185">Reference proteome</keyword>
<feature type="domain" description="C2H2-type" evidence="7">
    <location>
        <begin position="321"/>
        <end position="348"/>
    </location>
</feature>
<dbReference type="GO" id="GO:0008270">
    <property type="term" value="F:zinc ion binding"/>
    <property type="evidence" value="ECO:0007669"/>
    <property type="project" value="UniProtKB-KW"/>
</dbReference>
<keyword evidence="4" id="KW-0862">Zinc</keyword>
<keyword evidence="2" id="KW-0677">Repeat</keyword>
<organism evidence="8 9">
    <name type="scientific">Rhizopus azygosporus</name>
    <name type="common">Rhizopus microsporus var. azygosporus</name>
    <dbReference type="NCBI Taxonomy" id="86630"/>
    <lineage>
        <taxon>Eukaryota</taxon>
        <taxon>Fungi</taxon>
        <taxon>Fungi incertae sedis</taxon>
        <taxon>Mucoromycota</taxon>
        <taxon>Mucoromycotina</taxon>
        <taxon>Mucoromycetes</taxon>
        <taxon>Mucorales</taxon>
        <taxon>Mucorineae</taxon>
        <taxon>Rhizopodaceae</taxon>
        <taxon>Rhizopus</taxon>
    </lineage>
</organism>
<dbReference type="EMBL" id="PJQL01001280">
    <property type="protein sequence ID" value="RCH89491.1"/>
    <property type="molecule type" value="Genomic_DNA"/>
</dbReference>
<dbReference type="InterPro" id="IPR036236">
    <property type="entry name" value="Znf_C2H2_sf"/>
</dbReference>
<evidence type="ECO:0000259" key="7">
    <source>
        <dbReference type="PROSITE" id="PS50157"/>
    </source>
</evidence>
<evidence type="ECO:0000313" key="8">
    <source>
        <dbReference type="EMBL" id="RCH89491.1"/>
    </source>
</evidence>
<dbReference type="PANTHER" id="PTHR24403:SF67">
    <property type="entry name" value="FI01116P-RELATED"/>
    <property type="match status" value="1"/>
</dbReference>
<keyword evidence="1" id="KW-0479">Metal-binding</keyword>
<evidence type="ECO:0000256" key="1">
    <source>
        <dbReference type="ARBA" id="ARBA00022723"/>
    </source>
</evidence>
<sequence length="385" mass="42347">MAHFNLSSDYTSIQDAYFENDFELNLDQDLTDPPISLQVTLSTEPDPTMLESEYTSSATPIDIPKSQSYLNMPAYDSNYEAFLSSALSTSYTSSINAPDFASYNSLSNLRSPLIATDDLTSWFDALAVRSPSGSIYSNPIHSPLQIGSPQSPLCFSGASSPNNFLAGSSPCSSQFLGSPLLHDPQALNYLSPTLRPTLLRSTSPLSSPRLGPQFLPLHPSTLSPRPDKTTDDVILTATELNDFTASPYLTAVPDEEAPVATVDGFDEISDLLFGNVHMDDLELFPPAVLPSAPHTQPQPASSDIKKPKRKTVATTKRGKIHKCPYCDHTSNRANNMREHTQIHNPNRPKPFCCKICKRAFARKHDMKRHYLSCKKHLSKLQAISV</sequence>
<dbReference type="InterPro" id="IPR050688">
    <property type="entry name" value="Zinc_finger/UBP_domain"/>
</dbReference>
<dbReference type="OrthoDB" id="8117402at2759"/>